<comment type="similarity">
    <text evidence="1">Belongs to the class-II aminoacyl-tRNA synthetase family.</text>
</comment>
<dbReference type="PRINTS" id="PR01042">
    <property type="entry name" value="TRNASYNTHASP"/>
</dbReference>
<dbReference type="SUPFAM" id="SSF55681">
    <property type="entry name" value="Class II aaRS and biotin synthetases"/>
    <property type="match status" value="1"/>
</dbReference>
<evidence type="ECO:0000256" key="1">
    <source>
        <dbReference type="ARBA" id="ARBA00008226"/>
    </source>
</evidence>
<dbReference type="Proteomes" id="UP001168821">
    <property type="component" value="Unassembled WGS sequence"/>
</dbReference>
<dbReference type="InterPro" id="IPR045864">
    <property type="entry name" value="aa-tRNA-synth_II/BPL/LPL"/>
</dbReference>
<dbReference type="GO" id="GO:0003676">
    <property type="term" value="F:nucleic acid binding"/>
    <property type="evidence" value="ECO:0007669"/>
    <property type="project" value="InterPro"/>
</dbReference>
<keyword evidence="7" id="KW-0030">Aminoacyl-tRNA synthetase</keyword>
<dbReference type="PANTHER" id="PTHR22594">
    <property type="entry name" value="ASPARTYL/LYSYL-TRNA SYNTHETASE"/>
    <property type="match status" value="1"/>
</dbReference>
<dbReference type="GO" id="GO:0005739">
    <property type="term" value="C:mitochondrion"/>
    <property type="evidence" value="ECO:0007669"/>
    <property type="project" value="TreeGrafter"/>
</dbReference>
<evidence type="ECO:0000313" key="10">
    <source>
        <dbReference type="Proteomes" id="UP001168821"/>
    </source>
</evidence>
<protein>
    <recommendedName>
        <fullName evidence="2">asparagine--tRNA ligase</fullName>
        <ecNumber evidence="2">6.1.1.22</ecNumber>
    </recommendedName>
</protein>
<dbReference type="InterPro" id="IPR002312">
    <property type="entry name" value="Asp/Asn-tRNA-synth_IIb"/>
</dbReference>
<dbReference type="InterPro" id="IPR012340">
    <property type="entry name" value="NA-bd_OB-fold"/>
</dbReference>
<dbReference type="InterPro" id="IPR006195">
    <property type="entry name" value="aa-tRNA-synth_II"/>
</dbReference>
<gene>
    <name evidence="9" type="ORF">Zmor_009231</name>
</gene>
<dbReference type="InterPro" id="IPR004365">
    <property type="entry name" value="NA-bd_OB_tRNA"/>
</dbReference>
<dbReference type="AlphaFoldDB" id="A0AA38MIG0"/>
<accession>A0AA38MIG0</accession>
<evidence type="ECO:0000256" key="7">
    <source>
        <dbReference type="ARBA" id="ARBA00023146"/>
    </source>
</evidence>
<evidence type="ECO:0000256" key="3">
    <source>
        <dbReference type="ARBA" id="ARBA00022598"/>
    </source>
</evidence>
<dbReference type="GO" id="GO:0006421">
    <property type="term" value="P:asparaginyl-tRNA aminoacylation"/>
    <property type="evidence" value="ECO:0007669"/>
    <property type="project" value="InterPro"/>
</dbReference>
<evidence type="ECO:0000259" key="8">
    <source>
        <dbReference type="PROSITE" id="PS50862"/>
    </source>
</evidence>
<evidence type="ECO:0000256" key="6">
    <source>
        <dbReference type="ARBA" id="ARBA00022917"/>
    </source>
</evidence>
<dbReference type="Pfam" id="PF01336">
    <property type="entry name" value="tRNA_anti-codon"/>
    <property type="match status" value="1"/>
</dbReference>
<evidence type="ECO:0000313" key="9">
    <source>
        <dbReference type="EMBL" id="KAJ3657428.1"/>
    </source>
</evidence>
<proteinExistence type="inferred from homology"/>
<dbReference type="PANTHER" id="PTHR22594:SF34">
    <property type="entry name" value="ASPARAGINE--TRNA LIGASE, MITOCHONDRIAL-RELATED"/>
    <property type="match status" value="1"/>
</dbReference>
<dbReference type="CDD" id="cd04318">
    <property type="entry name" value="EcAsnRS_like_N"/>
    <property type="match status" value="1"/>
</dbReference>
<dbReference type="Pfam" id="PF00152">
    <property type="entry name" value="tRNA-synt_2"/>
    <property type="match status" value="1"/>
</dbReference>
<keyword evidence="3" id="KW-0436">Ligase</keyword>
<dbReference type="InterPro" id="IPR004522">
    <property type="entry name" value="Asn-tRNA-ligase"/>
</dbReference>
<dbReference type="SUPFAM" id="SSF50249">
    <property type="entry name" value="Nucleic acid-binding proteins"/>
    <property type="match status" value="1"/>
</dbReference>
<evidence type="ECO:0000256" key="4">
    <source>
        <dbReference type="ARBA" id="ARBA00022741"/>
    </source>
</evidence>
<organism evidence="9 10">
    <name type="scientific">Zophobas morio</name>
    <dbReference type="NCBI Taxonomy" id="2755281"/>
    <lineage>
        <taxon>Eukaryota</taxon>
        <taxon>Metazoa</taxon>
        <taxon>Ecdysozoa</taxon>
        <taxon>Arthropoda</taxon>
        <taxon>Hexapoda</taxon>
        <taxon>Insecta</taxon>
        <taxon>Pterygota</taxon>
        <taxon>Neoptera</taxon>
        <taxon>Endopterygota</taxon>
        <taxon>Coleoptera</taxon>
        <taxon>Polyphaga</taxon>
        <taxon>Cucujiformia</taxon>
        <taxon>Tenebrionidae</taxon>
        <taxon>Zophobas</taxon>
    </lineage>
</organism>
<keyword evidence="4" id="KW-0547">Nucleotide-binding</keyword>
<keyword evidence="5" id="KW-0067">ATP-binding</keyword>
<dbReference type="PROSITE" id="PS50862">
    <property type="entry name" value="AA_TRNA_LIGASE_II"/>
    <property type="match status" value="1"/>
</dbReference>
<dbReference type="EMBL" id="JALNTZ010000003">
    <property type="protein sequence ID" value="KAJ3657428.1"/>
    <property type="molecule type" value="Genomic_DNA"/>
</dbReference>
<dbReference type="Gene3D" id="2.40.50.140">
    <property type="entry name" value="Nucleic acid-binding proteins"/>
    <property type="match status" value="1"/>
</dbReference>
<reference evidence="9" key="1">
    <citation type="journal article" date="2023" name="G3 (Bethesda)">
        <title>Whole genome assemblies of Zophobas morio and Tenebrio molitor.</title>
        <authorList>
            <person name="Kaur S."/>
            <person name="Stinson S.A."/>
            <person name="diCenzo G.C."/>
        </authorList>
    </citation>
    <scope>NUCLEOTIDE SEQUENCE</scope>
    <source>
        <strain evidence="9">QUZm001</strain>
    </source>
</reference>
<evidence type="ECO:0000256" key="2">
    <source>
        <dbReference type="ARBA" id="ARBA00012816"/>
    </source>
</evidence>
<dbReference type="NCBIfam" id="NF003037">
    <property type="entry name" value="PRK03932.1"/>
    <property type="match status" value="1"/>
</dbReference>
<feature type="domain" description="Aminoacyl-transfer RNA synthetases class-II family profile" evidence="8">
    <location>
        <begin position="150"/>
        <end position="459"/>
    </location>
</feature>
<dbReference type="EC" id="6.1.1.22" evidence="2"/>
<keyword evidence="6" id="KW-0648">Protein biosynthesis</keyword>
<dbReference type="CDD" id="cd00776">
    <property type="entry name" value="AsxRS_core"/>
    <property type="match status" value="1"/>
</dbReference>
<name>A0AA38MIG0_9CUCU</name>
<keyword evidence="10" id="KW-1185">Reference proteome</keyword>
<dbReference type="FunFam" id="3.30.930.10:FF:000016">
    <property type="entry name" value="Asparagine--tRNA ligase"/>
    <property type="match status" value="1"/>
</dbReference>
<comment type="caution">
    <text evidence="9">The sequence shown here is derived from an EMBL/GenBank/DDBJ whole genome shotgun (WGS) entry which is preliminary data.</text>
</comment>
<sequence length="469" mass="52884">MFKTRLLTKNVTHFVKNWSLTKCLSSVSHILGAHKTGDVVTVKGWIKSLRNQKEHIFVDLSDGSTDRKLQICVPKHSGRNLTTGASIIVSGPLSLSPKGQLELSANNIEVCGKCVVTEGYPFAPRKQYTPEYIRQYLHFRPRTNKFSALLRVRNAATLAIYNHFDSEGFVNVHTPILTSNDCEGAGEVFRVLPESANLVKSMMKEGQSEDEVYFNRKAFLTVSGQLHLEAAAHGLSKVYTFGPTFRAENSRSRLHLSEFYMVEAEVAFVDKLEDVTGCVETLIKKVTTEVVDKSGEDVERCQDVKLGCTWVDKKFPVVAYKEAVDILDKNRDKFKEKVHPREGLGKEHELFLVEYCGNVPVFVVEWPKEMKPFYMRESEAGLVSAFDLLGPNVGEIVGGSLRENDYDKLRKKIPEENSHLEWYLELRKFGSVPTGGFGLGFERYLQSLLGIGNIKDAIPFPRWPHNCSL</sequence>
<dbReference type="InterPro" id="IPR004364">
    <property type="entry name" value="Aa-tRNA-synt_II"/>
</dbReference>
<dbReference type="GO" id="GO:0005524">
    <property type="term" value="F:ATP binding"/>
    <property type="evidence" value="ECO:0007669"/>
    <property type="project" value="UniProtKB-KW"/>
</dbReference>
<dbReference type="Gene3D" id="3.30.930.10">
    <property type="entry name" value="Bira Bifunctional Protein, Domain 2"/>
    <property type="match status" value="1"/>
</dbReference>
<evidence type="ECO:0000256" key="5">
    <source>
        <dbReference type="ARBA" id="ARBA00022840"/>
    </source>
</evidence>
<dbReference type="NCBIfam" id="TIGR00457">
    <property type="entry name" value="asnS"/>
    <property type="match status" value="1"/>
</dbReference>
<dbReference type="GO" id="GO:0004816">
    <property type="term" value="F:asparagine-tRNA ligase activity"/>
    <property type="evidence" value="ECO:0007669"/>
    <property type="project" value="UniProtKB-EC"/>
</dbReference>